<dbReference type="Proteomes" id="UP000234913">
    <property type="component" value="Genome"/>
</dbReference>
<evidence type="ECO:0000313" key="1">
    <source>
        <dbReference type="EMBL" id="ADU25036.1"/>
    </source>
</evidence>
<dbReference type="EMBL" id="GQ376201">
    <property type="protein sequence ID" value="ADU25036.1"/>
    <property type="molecule type" value="Genomic_RNA"/>
</dbReference>
<dbReference type="Pfam" id="PF03225">
    <property type="entry name" value="Viral_Hsp90"/>
    <property type="match status" value="1"/>
</dbReference>
<dbReference type="GeneID" id="37619161"/>
<organism evidence="1 2">
    <name type="scientific">Diodia vein chlorosis virus</name>
    <dbReference type="NCBI Taxonomy" id="656520"/>
    <lineage>
        <taxon>Viruses</taxon>
        <taxon>Riboviria</taxon>
        <taxon>Orthornavirae</taxon>
        <taxon>Kitrinoviricota</taxon>
        <taxon>Alsuviricetes</taxon>
        <taxon>Martellivirales</taxon>
        <taxon>Closteroviridae</taxon>
        <taxon>Crinivirus</taxon>
        <taxon>Crinivirus diodiae</taxon>
    </lineage>
</organism>
<protein>
    <submittedName>
        <fullName evidence="1">p60</fullName>
    </submittedName>
</protein>
<proteinExistence type="predicted"/>
<keyword evidence="2" id="KW-1185">Reference proteome</keyword>
<accession>E7BKK0</accession>
<dbReference type="OrthoDB" id="3246at10239"/>
<reference evidence="1 2" key="1">
    <citation type="journal article" date="2011" name="Arch. Virol.">
        <title>Diodia vein chlorosis virus is a group-1 crinivirus.</title>
        <authorList>
            <person name="Tzanetakis I.E."/>
            <person name="Wintermantel W.M."/>
            <person name="Poudel B."/>
            <person name="Zhou J."/>
        </authorList>
    </citation>
    <scope>NUCLEOTIDE SEQUENCE [LARGE SCALE GENOMIC DNA]</scope>
    <source>
        <strain evidence="1">Fayetteville</strain>
    </source>
</reference>
<evidence type="ECO:0000313" key="2">
    <source>
        <dbReference type="Proteomes" id="UP000234913"/>
    </source>
</evidence>
<dbReference type="KEGG" id="vg:37619161"/>
<dbReference type="InterPro" id="IPR004909">
    <property type="entry name" value="Vir_Hsp90"/>
</dbReference>
<name>E7BKK0_9CLOS</name>
<dbReference type="RefSeq" id="YP_009507955.1">
    <property type="nucleotide sequence ID" value="NC_038787.1"/>
</dbReference>
<sequence>MVDIFSNQSVKRFLSFFFKKTDINEELKAINKYLVANYVTENNNLYRTVGAKGAVQFRSSYYKRGDVIIVPIDDNEAIIKLAIIYLYKVRPEYLKKTAYNPENFFADFNWERSEVEMKPFYDKSMNEYLQANKSLGCTYTEEDIKAQYPNANEIRLLSLYRVCNSQGKFIDEKELDAGSIKGFEITTKAEDGGIGEGISQNALFIKCVDIFKRFLEFNNTKAGKAKIDVNKRILNIFLDSVTSKTDLSNLRDNPLIVAFFMNAYDKLTTTSKGFQDNFLAIQKLTPDFKKFVREVFLIDCKVDEERIYFKLPKESVVEVLADPSILSNYIMKEMSVACESNCNTLPREVDGFATDAILSFLRPVSRGSDMEILDGLLFILGKHTTNIKRLTLHKEVGAEFGNMMTRFYMDDLNTFVTNRVVGKYREFVGKNVLRLWANERAARAMNLYKTANFNPGLFSYVPGILPYMRFDFFKQIPLRYMSEEEVTSFTTLRRLTESHSERSDEANSDCIRWIVRSL</sequence>